<protein>
    <submittedName>
        <fullName evidence="2">Uncharacterized protein</fullName>
    </submittedName>
</protein>
<feature type="compositionally biased region" description="Polar residues" evidence="1">
    <location>
        <begin position="29"/>
        <end position="39"/>
    </location>
</feature>
<feature type="compositionally biased region" description="Basic and acidic residues" evidence="1">
    <location>
        <begin position="64"/>
        <end position="74"/>
    </location>
</feature>
<evidence type="ECO:0000256" key="1">
    <source>
        <dbReference type="SAM" id="MobiDB-lite"/>
    </source>
</evidence>
<keyword evidence="3" id="KW-1185">Reference proteome</keyword>
<name>A0ABN2B671_9ACTN</name>
<comment type="caution">
    <text evidence="2">The sequence shown here is derived from an EMBL/GenBank/DDBJ whole genome shotgun (WGS) entry which is preliminary data.</text>
</comment>
<proteinExistence type="predicted"/>
<gene>
    <name evidence="2" type="ORF">GCM10009827_059730</name>
</gene>
<evidence type="ECO:0000313" key="3">
    <source>
        <dbReference type="Proteomes" id="UP001501470"/>
    </source>
</evidence>
<reference evidence="2 3" key="1">
    <citation type="journal article" date="2019" name="Int. J. Syst. Evol. Microbiol.">
        <title>The Global Catalogue of Microorganisms (GCM) 10K type strain sequencing project: providing services to taxonomists for standard genome sequencing and annotation.</title>
        <authorList>
            <consortium name="The Broad Institute Genomics Platform"/>
            <consortium name="The Broad Institute Genome Sequencing Center for Infectious Disease"/>
            <person name="Wu L."/>
            <person name="Ma J."/>
        </authorList>
    </citation>
    <scope>NUCLEOTIDE SEQUENCE [LARGE SCALE GENOMIC DNA]</scope>
    <source>
        <strain evidence="2 3">JCM 15933</strain>
    </source>
</reference>
<dbReference type="EMBL" id="BAAAQD010000012">
    <property type="protein sequence ID" value="GAA1533754.1"/>
    <property type="molecule type" value="Genomic_DNA"/>
</dbReference>
<feature type="region of interest" description="Disordered" evidence="1">
    <location>
        <begin position="60"/>
        <end position="96"/>
    </location>
</feature>
<evidence type="ECO:0000313" key="2">
    <source>
        <dbReference type="EMBL" id="GAA1533754.1"/>
    </source>
</evidence>
<feature type="compositionally biased region" description="Gly residues" evidence="1">
    <location>
        <begin position="10"/>
        <end position="23"/>
    </location>
</feature>
<organism evidence="2 3">
    <name type="scientific">Dactylosporangium maewongense</name>
    <dbReference type="NCBI Taxonomy" id="634393"/>
    <lineage>
        <taxon>Bacteria</taxon>
        <taxon>Bacillati</taxon>
        <taxon>Actinomycetota</taxon>
        <taxon>Actinomycetes</taxon>
        <taxon>Micromonosporales</taxon>
        <taxon>Micromonosporaceae</taxon>
        <taxon>Dactylosporangium</taxon>
    </lineage>
</organism>
<sequence length="96" mass="9680">MVSYRTSTPDGGGPDGVPAGGFGSAPHPASSTLDTTIATTVPRKPTVLTVVACPAAPRRFARIPGDRGAHDSGGRTRNALSARNAALPSAWSTHSS</sequence>
<accession>A0ABN2B671</accession>
<feature type="region of interest" description="Disordered" evidence="1">
    <location>
        <begin position="1"/>
        <end position="40"/>
    </location>
</feature>
<dbReference type="Proteomes" id="UP001501470">
    <property type="component" value="Unassembled WGS sequence"/>
</dbReference>